<evidence type="ECO:0000256" key="1">
    <source>
        <dbReference type="SAM" id="MobiDB-lite"/>
    </source>
</evidence>
<dbReference type="Gene3D" id="1.10.30.50">
    <property type="match status" value="1"/>
</dbReference>
<comment type="caution">
    <text evidence="2">The sequence shown here is derived from an EMBL/GenBank/DDBJ whole genome shotgun (WGS) entry which is preliminary data.</text>
</comment>
<dbReference type="RefSeq" id="WP_143126882.1">
    <property type="nucleotide sequence ID" value="NZ_VJMG01000062.1"/>
</dbReference>
<dbReference type="PANTHER" id="PTHR37827">
    <property type="entry name" value="TUDOR DOMAIN-CONTAINING PROTEIN"/>
    <property type="match status" value="1"/>
</dbReference>
<feature type="region of interest" description="Disordered" evidence="1">
    <location>
        <begin position="96"/>
        <end position="118"/>
    </location>
</feature>
<dbReference type="EMBL" id="VJMG01000062">
    <property type="protein sequence ID" value="TRL35792.1"/>
    <property type="molecule type" value="Genomic_DNA"/>
</dbReference>
<dbReference type="GO" id="GO:0004519">
    <property type="term" value="F:endonuclease activity"/>
    <property type="evidence" value="ECO:0007669"/>
    <property type="project" value="UniProtKB-KW"/>
</dbReference>
<evidence type="ECO:0000313" key="2">
    <source>
        <dbReference type="EMBL" id="TRL35792.1"/>
    </source>
</evidence>
<sequence length="118" mass="13796">MARKHREKIAPWYQPPAAEICPLCGREIPEDQRDLHHLVPKSRGGRVTQALHRICHKQIHALFSEAELETTYSTVEALLTHPDMTKFVAWVSRKPPGFQDGAHRARRRREMQKTPDRW</sequence>
<dbReference type="PANTHER" id="PTHR37827:SF1">
    <property type="entry name" value="HNH DOMAIN-CONTAINING PROTEIN"/>
    <property type="match status" value="1"/>
</dbReference>
<dbReference type="AlphaFoldDB" id="A0A549T1M3"/>
<proteinExistence type="predicted"/>
<dbReference type="CDD" id="cd00085">
    <property type="entry name" value="HNHc"/>
    <property type="match status" value="1"/>
</dbReference>
<organism evidence="2 3">
    <name type="scientific">Rhizobium straminoryzae</name>
    <dbReference type="NCBI Taxonomy" id="1387186"/>
    <lineage>
        <taxon>Bacteria</taxon>
        <taxon>Pseudomonadati</taxon>
        <taxon>Pseudomonadota</taxon>
        <taxon>Alphaproteobacteria</taxon>
        <taxon>Hyphomicrobiales</taxon>
        <taxon>Rhizobiaceae</taxon>
        <taxon>Rhizobium/Agrobacterium group</taxon>
        <taxon>Rhizobium</taxon>
    </lineage>
</organism>
<name>A0A549T1M3_9HYPH</name>
<dbReference type="Proteomes" id="UP000316801">
    <property type="component" value="Unassembled WGS sequence"/>
</dbReference>
<keyword evidence="2" id="KW-0255">Endonuclease</keyword>
<keyword evidence="2" id="KW-0378">Hydrolase</keyword>
<dbReference type="InterPro" id="IPR003615">
    <property type="entry name" value="HNH_nuc"/>
</dbReference>
<reference evidence="2 3" key="1">
    <citation type="submission" date="2019-07" db="EMBL/GenBank/DDBJ databases">
        <title>Ln-dependent methylotrophs.</title>
        <authorList>
            <person name="Tani A."/>
        </authorList>
    </citation>
    <scope>NUCLEOTIDE SEQUENCE [LARGE SCALE GENOMIC DNA]</scope>
    <source>
        <strain evidence="2 3">SM12</strain>
    </source>
</reference>
<protein>
    <submittedName>
        <fullName evidence="2">HNH endonuclease</fullName>
    </submittedName>
</protein>
<gene>
    <name evidence="2" type="ORF">FNA46_19500</name>
</gene>
<keyword evidence="2" id="KW-0540">Nuclease</keyword>
<evidence type="ECO:0000313" key="3">
    <source>
        <dbReference type="Proteomes" id="UP000316801"/>
    </source>
</evidence>
<accession>A0A549T1M3</accession>
<keyword evidence="3" id="KW-1185">Reference proteome</keyword>